<dbReference type="PANTHER" id="PTHR20855">
    <property type="entry name" value="ADIPOR/PROGESTIN RECEPTOR-RELATED"/>
    <property type="match status" value="1"/>
</dbReference>
<evidence type="ECO:0000256" key="1">
    <source>
        <dbReference type="ARBA" id="ARBA00004127"/>
    </source>
</evidence>
<feature type="transmembrane region" description="Helical" evidence="7">
    <location>
        <begin position="136"/>
        <end position="159"/>
    </location>
</feature>
<evidence type="ECO:0000313" key="9">
    <source>
        <dbReference type="Proteomes" id="UP001055911"/>
    </source>
</evidence>
<dbReference type="EMBL" id="CP097119">
    <property type="protein sequence ID" value="USS89207.1"/>
    <property type="molecule type" value="Genomic_DNA"/>
</dbReference>
<evidence type="ECO:0000256" key="6">
    <source>
        <dbReference type="PIRSR" id="PIRSR604254-1"/>
    </source>
</evidence>
<dbReference type="RefSeq" id="WP_252766730.1">
    <property type="nucleotide sequence ID" value="NZ_CP097119.1"/>
</dbReference>
<evidence type="ECO:0000256" key="7">
    <source>
        <dbReference type="SAM" id="Phobius"/>
    </source>
</evidence>
<reference evidence="8" key="1">
    <citation type="submission" date="2022-05" db="EMBL/GenBank/DDBJ databases">
        <authorList>
            <person name="Oliphant S.A."/>
            <person name="Watson-Haigh N.S."/>
            <person name="Sumby K.M."/>
            <person name="Gardner J.M."/>
            <person name="Jiranek V."/>
        </authorList>
    </citation>
    <scope>NUCLEOTIDE SEQUENCE</scope>
    <source>
        <strain evidence="8">KI4_B1</strain>
    </source>
</reference>
<dbReference type="PANTHER" id="PTHR20855:SF129">
    <property type="entry name" value="HEMOLYSIN-3 HOMOLOG"/>
    <property type="match status" value="1"/>
</dbReference>
<sequence>MINQFRNSQDYHILNEILSALTHGIGGALSIAGLVMLILRGVQEGGALRITCFAIYGSILVLFYLASTLFHSLSFTPAKHVFQVFDHSAIYILIAGTYLPYCLITIGGWLGWTTLIVIWLMAVAGIIYKAMYGNRFPVVSTVIYIIMGWACLIDAWPLWQNLSHLSFWLLFAGGVSFTVGAVIYSFKQILFGHVIWHLFVMLGTILMYFSIYLSV</sequence>
<dbReference type="NCBIfam" id="TIGR01065">
    <property type="entry name" value="hlyIII"/>
    <property type="match status" value="1"/>
</dbReference>
<keyword evidence="5 7" id="KW-0472">Membrane</keyword>
<keyword evidence="6" id="KW-0479">Metal-binding</keyword>
<evidence type="ECO:0000256" key="5">
    <source>
        <dbReference type="ARBA" id="ARBA00023136"/>
    </source>
</evidence>
<name>A0A9Q8ZTW6_9LACO</name>
<organism evidence="8 9">
    <name type="scientific">Fructilactobacillus cliffordii</name>
    <dbReference type="NCBI Taxonomy" id="2940299"/>
    <lineage>
        <taxon>Bacteria</taxon>
        <taxon>Bacillati</taxon>
        <taxon>Bacillota</taxon>
        <taxon>Bacilli</taxon>
        <taxon>Lactobacillales</taxon>
        <taxon>Lactobacillaceae</taxon>
        <taxon>Fructilactobacillus</taxon>
    </lineage>
</organism>
<feature type="transmembrane region" description="Helical" evidence="7">
    <location>
        <begin position="46"/>
        <end position="66"/>
    </location>
</feature>
<keyword evidence="9" id="KW-1185">Reference proteome</keyword>
<accession>A0A9Q8ZTW6</accession>
<keyword evidence="4 7" id="KW-1133">Transmembrane helix</keyword>
<dbReference type="InterPro" id="IPR004254">
    <property type="entry name" value="AdipoR/HlyIII-related"/>
</dbReference>
<evidence type="ECO:0000256" key="4">
    <source>
        <dbReference type="ARBA" id="ARBA00022989"/>
    </source>
</evidence>
<comment type="similarity">
    <text evidence="2">Belongs to the UPF0073 (Hly-III) family.</text>
</comment>
<dbReference type="Pfam" id="PF03006">
    <property type="entry name" value="HlyIII"/>
    <property type="match status" value="1"/>
</dbReference>
<keyword evidence="6" id="KW-0862">Zinc</keyword>
<evidence type="ECO:0000256" key="3">
    <source>
        <dbReference type="ARBA" id="ARBA00022692"/>
    </source>
</evidence>
<dbReference type="GO" id="GO:0140911">
    <property type="term" value="F:pore-forming activity"/>
    <property type="evidence" value="ECO:0007669"/>
    <property type="project" value="InterPro"/>
</dbReference>
<proteinExistence type="inferred from homology"/>
<feature type="transmembrane region" description="Helical" evidence="7">
    <location>
        <begin position="20"/>
        <end position="39"/>
    </location>
</feature>
<gene>
    <name evidence="8" type="ORF">M3M40_06980</name>
</gene>
<evidence type="ECO:0000256" key="2">
    <source>
        <dbReference type="ARBA" id="ARBA00008488"/>
    </source>
</evidence>
<comment type="subcellular location">
    <subcellularLocation>
        <location evidence="1">Endomembrane system</location>
        <topology evidence="1">Multi-pass membrane protein</topology>
    </subcellularLocation>
</comment>
<dbReference type="InterPro" id="IPR005744">
    <property type="entry name" value="Hy-lIII"/>
</dbReference>
<feature type="binding site" evidence="6">
    <location>
        <position position="71"/>
    </location>
    <ligand>
        <name>Zn(2+)</name>
        <dbReference type="ChEBI" id="CHEBI:29105"/>
    </ligand>
</feature>
<dbReference type="GO" id="GO:0016020">
    <property type="term" value="C:membrane"/>
    <property type="evidence" value="ECO:0007669"/>
    <property type="project" value="InterPro"/>
</dbReference>
<dbReference type="GO" id="GO:0012505">
    <property type="term" value="C:endomembrane system"/>
    <property type="evidence" value="ECO:0007669"/>
    <property type="project" value="UniProtKB-SubCell"/>
</dbReference>
<evidence type="ECO:0000313" key="8">
    <source>
        <dbReference type="EMBL" id="USS89207.1"/>
    </source>
</evidence>
<protein>
    <submittedName>
        <fullName evidence="8">Hemolysin III family protein</fullName>
    </submittedName>
</protein>
<feature type="binding site" evidence="6">
    <location>
        <position position="197"/>
    </location>
    <ligand>
        <name>Zn(2+)</name>
        <dbReference type="ChEBI" id="CHEBI:29105"/>
    </ligand>
</feature>
<dbReference type="GO" id="GO:0046872">
    <property type="term" value="F:metal ion binding"/>
    <property type="evidence" value="ECO:0007669"/>
    <property type="project" value="UniProtKB-KW"/>
</dbReference>
<feature type="transmembrane region" description="Helical" evidence="7">
    <location>
        <begin position="98"/>
        <end position="124"/>
    </location>
</feature>
<dbReference type="Proteomes" id="UP001055911">
    <property type="component" value="Chromosome"/>
</dbReference>
<feature type="transmembrane region" description="Helical" evidence="7">
    <location>
        <begin position="165"/>
        <end position="186"/>
    </location>
</feature>
<dbReference type="AlphaFoldDB" id="A0A9Q8ZTW6"/>
<keyword evidence="3 7" id="KW-0812">Transmembrane</keyword>
<feature type="binding site" evidence="6">
    <location>
        <position position="193"/>
    </location>
    <ligand>
        <name>Zn(2+)</name>
        <dbReference type="ChEBI" id="CHEBI:29105"/>
    </ligand>
</feature>
<feature type="transmembrane region" description="Helical" evidence="7">
    <location>
        <begin position="193"/>
        <end position="213"/>
    </location>
</feature>